<evidence type="ECO:0000313" key="1">
    <source>
        <dbReference type="EMBL" id="KAK7399156.1"/>
    </source>
</evidence>
<evidence type="ECO:0000313" key="2">
    <source>
        <dbReference type="Proteomes" id="UP001386955"/>
    </source>
</evidence>
<protein>
    <submittedName>
        <fullName evidence="1">Uncharacterized protein</fullName>
    </submittedName>
</protein>
<organism evidence="1 2">
    <name type="scientific">Psophocarpus tetragonolobus</name>
    <name type="common">Winged bean</name>
    <name type="synonym">Dolichos tetragonolobus</name>
    <dbReference type="NCBI Taxonomy" id="3891"/>
    <lineage>
        <taxon>Eukaryota</taxon>
        <taxon>Viridiplantae</taxon>
        <taxon>Streptophyta</taxon>
        <taxon>Embryophyta</taxon>
        <taxon>Tracheophyta</taxon>
        <taxon>Spermatophyta</taxon>
        <taxon>Magnoliopsida</taxon>
        <taxon>eudicotyledons</taxon>
        <taxon>Gunneridae</taxon>
        <taxon>Pentapetalae</taxon>
        <taxon>rosids</taxon>
        <taxon>fabids</taxon>
        <taxon>Fabales</taxon>
        <taxon>Fabaceae</taxon>
        <taxon>Papilionoideae</taxon>
        <taxon>50 kb inversion clade</taxon>
        <taxon>NPAAA clade</taxon>
        <taxon>indigoferoid/millettioid clade</taxon>
        <taxon>Phaseoleae</taxon>
        <taxon>Psophocarpus</taxon>
    </lineage>
</organism>
<sequence length="119" mass="13243">MVHVNVIDDSGNAPFIIFETPLLHYIGKLAKELQSDIDKDPQPTLLEHTLETKECKKTHNRDILLGNLNGVYANVFGVDNPNLLDPGTRGSTTKDVNKVNVKLDKNPQSVLWLILVADE</sequence>
<name>A0AAN9SM58_PSOTE</name>
<dbReference type="EMBL" id="JAYMYS010000003">
    <property type="protein sequence ID" value="KAK7399156.1"/>
    <property type="molecule type" value="Genomic_DNA"/>
</dbReference>
<dbReference type="Proteomes" id="UP001386955">
    <property type="component" value="Unassembled WGS sequence"/>
</dbReference>
<accession>A0AAN9SM58</accession>
<gene>
    <name evidence="1" type="ORF">VNO78_10332</name>
</gene>
<proteinExistence type="predicted"/>
<keyword evidence="2" id="KW-1185">Reference proteome</keyword>
<comment type="caution">
    <text evidence="1">The sequence shown here is derived from an EMBL/GenBank/DDBJ whole genome shotgun (WGS) entry which is preliminary data.</text>
</comment>
<reference evidence="1 2" key="1">
    <citation type="submission" date="2024-01" db="EMBL/GenBank/DDBJ databases">
        <title>The genomes of 5 underutilized Papilionoideae crops provide insights into root nodulation and disease resistanc.</title>
        <authorList>
            <person name="Jiang F."/>
        </authorList>
    </citation>
    <scope>NUCLEOTIDE SEQUENCE [LARGE SCALE GENOMIC DNA]</scope>
    <source>
        <strain evidence="1">DUOXIRENSHENG_FW03</strain>
        <tissue evidence="1">Leaves</tissue>
    </source>
</reference>
<dbReference type="AlphaFoldDB" id="A0AAN9SM58"/>